<feature type="repeat" description="ANK" evidence="1">
    <location>
        <begin position="59"/>
        <end position="76"/>
    </location>
</feature>
<accession>A0A8T0NST1</accession>
<keyword evidence="1" id="KW-0040">ANK repeat</keyword>
<sequence>MSVPLTRCCQSLAGILPSSSTSGTTTAPRCCISRPGRGVQMLLENNGIISALTGSYRFPGSTSLHLAARTGNLDCI</sequence>
<name>A0A8T0NST1_PANVG</name>
<keyword evidence="3" id="KW-1185">Reference proteome</keyword>
<gene>
    <name evidence="2" type="ORF">PVAP13_9KG392150</name>
</gene>
<evidence type="ECO:0000256" key="1">
    <source>
        <dbReference type="PROSITE-ProRule" id="PRU00023"/>
    </source>
</evidence>
<evidence type="ECO:0000313" key="3">
    <source>
        <dbReference type="Proteomes" id="UP000823388"/>
    </source>
</evidence>
<dbReference type="InterPro" id="IPR002110">
    <property type="entry name" value="Ankyrin_rpt"/>
</dbReference>
<reference evidence="2" key="1">
    <citation type="submission" date="2020-05" db="EMBL/GenBank/DDBJ databases">
        <title>WGS assembly of Panicum virgatum.</title>
        <authorList>
            <person name="Lovell J.T."/>
            <person name="Jenkins J."/>
            <person name="Shu S."/>
            <person name="Juenger T.E."/>
            <person name="Schmutz J."/>
        </authorList>
    </citation>
    <scope>NUCLEOTIDE SEQUENCE</scope>
    <source>
        <strain evidence="2">AP13</strain>
    </source>
</reference>
<dbReference type="Proteomes" id="UP000823388">
    <property type="component" value="Chromosome 9K"/>
</dbReference>
<proteinExistence type="predicted"/>
<dbReference type="EMBL" id="CM029053">
    <property type="protein sequence ID" value="KAG2551329.1"/>
    <property type="molecule type" value="Genomic_DNA"/>
</dbReference>
<protein>
    <submittedName>
        <fullName evidence="2">Uncharacterized protein</fullName>
    </submittedName>
</protein>
<comment type="caution">
    <text evidence="2">The sequence shown here is derived from an EMBL/GenBank/DDBJ whole genome shotgun (WGS) entry which is preliminary data.</text>
</comment>
<dbReference type="PROSITE" id="PS50088">
    <property type="entry name" value="ANK_REPEAT"/>
    <property type="match status" value="1"/>
</dbReference>
<dbReference type="AlphaFoldDB" id="A0A8T0NST1"/>
<evidence type="ECO:0000313" key="2">
    <source>
        <dbReference type="EMBL" id="KAG2551329.1"/>
    </source>
</evidence>
<organism evidence="2 3">
    <name type="scientific">Panicum virgatum</name>
    <name type="common">Blackwell switchgrass</name>
    <dbReference type="NCBI Taxonomy" id="38727"/>
    <lineage>
        <taxon>Eukaryota</taxon>
        <taxon>Viridiplantae</taxon>
        <taxon>Streptophyta</taxon>
        <taxon>Embryophyta</taxon>
        <taxon>Tracheophyta</taxon>
        <taxon>Spermatophyta</taxon>
        <taxon>Magnoliopsida</taxon>
        <taxon>Liliopsida</taxon>
        <taxon>Poales</taxon>
        <taxon>Poaceae</taxon>
        <taxon>PACMAD clade</taxon>
        <taxon>Panicoideae</taxon>
        <taxon>Panicodae</taxon>
        <taxon>Paniceae</taxon>
        <taxon>Panicinae</taxon>
        <taxon>Panicum</taxon>
        <taxon>Panicum sect. Hiantes</taxon>
    </lineage>
</organism>
<dbReference type="PROSITE" id="PS50297">
    <property type="entry name" value="ANK_REP_REGION"/>
    <property type="match status" value="1"/>
</dbReference>